<dbReference type="AlphaFoldDB" id="A0A0D6MM68"/>
<reference evidence="1 2" key="1">
    <citation type="submission" date="2012-10" db="EMBL/GenBank/DDBJ databases">
        <title>Genome sequencing of Tanticharoenia sakaeratensis NBRC 103193.</title>
        <authorList>
            <person name="Azuma Y."/>
            <person name="Hadano H."/>
            <person name="Hirakawa H."/>
            <person name="Matsushita K."/>
        </authorList>
    </citation>
    <scope>NUCLEOTIDE SEQUENCE [LARGE SCALE GENOMIC DNA]</scope>
    <source>
        <strain evidence="1 2">NBRC 103193</strain>
    </source>
</reference>
<protein>
    <recommendedName>
        <fullName evidence="3">Carboxymuconolactone decarboxylase-like domain-containing protein</fullName>
    </recommendedName>
</protein>
<dbReference type="EMBL" id="BALE01000019">
    <property type="protein sequence ID" value="GAN54378.1"/>
    <property type="molecule type" value="Genomic_DNA"/>
</dbReference>
<organism evidence="1 2">
    <name type="scientific">Tanticharoenia sakaeratensis NBRC 103193</name>
    <dbReference type="NCBI Taxonomy" id="1231623"/>
    <lineage>
        <taxon>Bacteria</taxon>
        <taxon>Pseudomonadati</taxon>
        <taxon>Pseudomonadota</taxon>
        <taxon>Alphaproteobacteria</taxon>
        <taxon>Acetobacterales</taxon>
        <taxon>Acetobacteraceae</taxon>
        <taxon>Tanticharoenia</taxon>
    </lineage>
</organism>
<dbReference type="InterPro" id="IPR029032">
    <property type="entry name" value="AhpD-like"/>
</dbReference>
<evidence type="ECO:0000313" key="2">
    <source>
        <dbReference type="Proteomes" id="UP000032679"/>
    </source>
</evidence>
<evidence type="ECO:0000313" key="1">
    <source>
        <dbReference type="EMBL" id="GAN54378.1"/>
    </source>
</evidence>
<dbReference type="STRING" id="1231623.Tasa_019_063"/>
<accession>A0A0D6MM68</accession>
<dbReference type="SUPFAM" id="SSF69118">
    <property type="entry name" value="AhpD-like"/>
    <property type="match status" value="1"/>
</dbReference>
<proteinExistence type="predicted"/>
<sequence length="141" mass="14568">MRRPIFDMSREAIEAVLQPDDPGGLSLGFRAAIAVRIAAMSGVGQAATWFNARLEAAGNAEAYRQIADGALPDDGNASVQACVHYVDLVTRTPEAATRALIGKLSSAGLADADIVRLAELVACVHYAVRLSAGVAMMGAGA</sequence>
<evidence type="ECO:0008006" key="3">
    <source>
        <dbReference type="Google" id="ProtNLM"/>
    </source>
</evidence>
<name>A0A0D6MM68_9PROT</name>
<comment type="caution">
    <text evidence="1">The sequence shown here is derived from an EMBL/GenBank/DDBJ whole genome shotgun (WGS) entry which is preliminary data.</text>
</comment>
<keyword evidence="2" id="KW-1185">Reference proteome</keyword>
<dbReference type="Gene3D" id="1.20.1290.10">
    <property type="entry name" value="AhpD-like"/>
    <property type="match status" value="1"/>
</dbReference>
<dbReference type="Proteomes" id="UP000032679">
    <property type="component" value="Unassembled WGS sequence"/>
</dbReference>
<gene>
    <name evidence="1" type="ORF">Tasa_019_063</name>
</gene>